<protein>
    <submittedName>
        <fullName evidence="1">Uncharacterized protein</fullName>
    </submittedName>
</protein>
<proteinExistence type="predicted"/>
<sequence>MSRCNSIHLFSDLNPSSIVVCESGNFNSLFKQSIFLSYSNFVSTAIFIFDNPDLHEFADFPYPGVVISRKQSAGVINYTRNSNGVRAGPYANIQLEETLLGTKRNPIAASYSSRGPSLAVHGS</sequence>
<dbReference type="Gene3D" id="3.50.30.30">
    <property type="match status" value="1"/>
</dbReference>
<dbReference type="Proteomes" id="UP001152523">
    <property type="component" value="Unassembled WGS sequence"/>
</dbReference>
<accession>A0AAV0F924</accession>
<reference evidence="1" key="1">
    <citation type="submission" date="2022-07" db="EMBL/GenBank/DDBJ databases">
        <authorList>
            <person name="Macas J."/>
            <person name="Novak P."/>
            <person name="Neumann P."/>
        </authorList>
    </citation>
    <scope>NUCLEOTIDE SEQUENCE</scope>
</reference>
<name>A0AAV0F924_9ASTE</name>
<comment type="caution">
    <text evidence="1">The sequence shown here is derived from an EMBL/GenBank/DDBJ whole genome shotgun (WGS) entry which is preliminary data.</text>
</comment>
<dbReference type="EMBL" id="CAMAPF010000967">
    <property type="protein sequence ID" value="CAH9131923.1"/>
    <property type="molecule type" value="Genomic_DNA"/>
</dbReference>
<evidence type="ECO:0000313" key="1">
    <source>
        <dbReference type="EMBL" id="CAH9131923.1"/>
    </source>
</evidence>
<gene>
    <name evidence="1" type="ORF">CEPIT_LOCUS31773</name>
</gene>
<dbReference type="AlphaFoldDB" id="A0AAV0F924"/>
<evidence type="ECO:0000313" key="2">
    <source>
        <dbReference type="Proteomes" id="UP001152523"/>
    </source>
</evidence>
<organism evidence="1 2">
    <name type="scientific">Cuscuta epithymum</name>
    <dbReference type="NCBI Taxonomy" id="186058"/>
    <lineage>
        <taxon>Eukaryota</taxon>
        <taxon>Viridiplantae</taxon>
        <taxon>Streptophyta</taxon>
        <taxon>Embryophyta</taxon>
        <taxon>Tracheophyta</taxon>
        <taxon>Spermatophyta</taxon>
        <taxon>Magnoliopsida</taxon>
        <taxon>eudicotyledons</taxon>
        <taxon>Gunneridae</taxon>
        <taxon>Pentapetalae</taxon>
        <taxon>asterids</taxon>
        <taxon>lamiids</taxon>
        <taxon>Solanales</taxon>
        <taxon>Convolvulaceae</taxon>
        <taxon>Cuscuteae</taxon>
        <taxon>Cuscuta</taxon>
        <taxon>Cuscuta subgen. Cuscuta</taxon>
    </lineage>
</organism>
<keyword evidence="2" id="KW-1185">Reference proteome</keyword>